<dbReference type="RefSeq" id="WP_312551047.1">
    <property type="nucleotide sequence ID" value="NZ_JBHRVV010000001.1"/>
</dbReference>
<evidence type="ECO:0000256" key="1">
    <source>
        <dbReference type="SAM" id="Phobius"/>
    </source>
</evidence>
<keyword evidence="3" id="KW-1185">Reference proteome</keyword>
<dbReference type="Proteomes" id="UP001595665">
    <property type="component" value="Unassembled WGS sequence"/>
</dbReference>
<evidence type="ECO:0008006" key="4">
    <source>
        <dbReference type="Google" id="ProtNLM"/>
    </source>
</evidence>
<feature type="transmembrane region" description="Helical" evidence="1">
    <location>
        <begin position="92"/>
        <end position="111"/>
    </location>
</feature>
<keyword evidence="1" id="KW-0812">Transmembrane</keyword>
<proteinExistence type="predicted"/>
<keyword evidence="1" id="KW-0472">Membrane</keyword>
<protein>
    <recommendedName>
        <fullName evidence="4">DUF4345 domain-containing protein</fullName>
    </recommendedName>
</protein>
<keyword evidence="1" id="KW-1133">Transmembrane helix</keyword>
<feature type="transmembrane region" description="Helical" evidence="1">
    <location>
        <begin position="21"/>
        <end position="40"/>
    </location>
</feature>
<evidence type="ECO:0000313" key="3">
    <source>
        <dbReference type="Proteomes" id="UP001595665"/>
    </source>
</evidence>
<evidence type="ECO:0000313" key="2">
    <source>
        <dbReference type="EMBL" id="MFC3461261.1"/>
    </source>
</evidence>
<sequence>MKTEAPIIKKGFRFTRAWARTQLLQLVATASSLAALVALLDPDRVAAAMGLFLVGVNGYSQFYAIYVGVRLATAGLALLAARRGDQPILGDLVALFLLAQPAGRLVAAFAIGLPHGSLFIVSGIELLAGLALLALRPREKRLSP</sequence>
<gene>
    <name evidence="2" type="ORF">ACFOPH_23920</name>
</gene>
<dbReference type="EMBL" id="JBHRVV010000001">
    <property type="protein sequence ID" value="MFC3461261.1"/>
    <property type="molecule type" value="Genomic_DNA"/>
</dbReference>
<accession>A0ABV7PPT4</accession>
<name>A0ABV7PPT4_9BURK</name>
<reference evidence="3" key="1">
    <citation type="journal article" date="2019" name="Int. J. Syst. Evol. Microbiol.">
        <title>The Global Catalogue of Microorganisms (GCM) 10K type strain sequencing project: providing services to taxonomists for standard genome sequencing and annotation.</title>
        <authorList>
            <consortium name="The Broad Institute Genomics Platform"/>
            <consortium name="The Broad Institute Genome Sequencing Center for Infectious Disease"/>
            <person name="Wu L."/>
            <person name="Ma J."/>
        </authorList>
    </citation>
    <scope>NUCLEOTIDE SEQUENCE [LARGE SCALE GENOMIC DNA]</scope>
    <source>
        <strain evidence="3">CCM 7480</strain>
    </source>
</reference>
<feature type="transmembrane region" description="Helical" evidence="1">
    <location>
        <begin position="117"/>
        <end position="135"/>
    </location>
</feature>
<organism evidence="2 3">
    <name type="scientific">Massilia haematophila</name>
    <dbReference type="NCBI Taxonomy" id="457923"/>
    <lineage>
        <taxon>Bacteria</taxon>
        <taxon>Pseudomonadati</taxon>
        <taxon>Pseudomonadota</taxon>
        <taxon>Betaproteobacteria</taxon>
        <taxon>Burkholderiales</taxon>
        <taxon>Oxalobacteraceae</taxon>
        <taxon>Telluria group</taxon>
        <taxon>Massilia</taxon>
    </lineage>
</organism>
<comment type="caution">
    <text evidence="2">The sequence shown here is derived from an EMBL/GenBank/DDBJ whole genome shotgun (WGS) entry which is preliminary data.</text>
</comment>